<keyword evidence="2" id="KW-1185">Reference proteome</keyword>
<organism evidence="1 2">
    <name type="scientific">Catharanthus roseus</name>
    <name type="common">Madagascar periwinkle</name>
    <name type="synonym">Vinca rosea</name>
    <dbReference type="NCBI Taxonomy" id="4058"/>
    <lineage>
        <taxon>Eukaryota</taxon>
        <taxon>Viridiplantae</taxon>
        <taxon>Streptophyta</taxon>
        <taxon>Embryophyta</taxon>
        <taxon>Tracheophyta</taxon>
        <taxon>Spermatophyta</taxon>
        <taxon>Magnoliopsida</taxon>
        <taxon>eudicotyledons</taxon>
        <taxon>Gunneridae</taxon>
        <taxon>Pentapetalae</taxon>
        <taxon>asterids</taxon>
        <taxon>lamiids</taxon>
        <taxon>Gentianales</taxon>
        <taxon>Apocynaceae</taxon>
        <taxon>Rauvolfioideae</taxon>
        <taxon>Vinceae</taxon>
        <taxon>Catharanthinae</taxon>
        <taxon>Catharanthus</taxon>
    </lineage>
</organism>
<sequence>MTDKASPSHEPMGKTLPTNIKSRLPDSMQAEAVESATKGKVNSDSDCIMMDGSTPLETSYFGENVCQTLCARFVERSLKRHCILSENVFGAPKFGNGWFQGNLGWTFANFIKHRNG</sequence>
<gene>
    <name evidence="1" type="ORF">M9H77_29956</name>
</gene>
<dbReference type="Proteomes" id="UP001060085">
    <property type="component" value="Linkage Group LG07"/>
</dbReference>
<comment type="caution">
    <text evidence="1">The sequence shown here is derived from an EMBL/GenBank/DDBJ whole genome shotgun (WGS) entry which is preliminary data.</text>
</comment>
<accession>A0ACB9ZXV5</accession>
<reference evidence="2" key="1">
    <citation type="journal article" date="2023" name="Nat. Plants">
        <title>Single-cell RNA sequencing provides a high-resolution roadmap for understanding the multicellular compartmentation of specialized metabolism.</title>
        <authorList>
            <person name="Sun S."/>
            <person name="Shen X."/>
            <person name="Li Y."/>
            <person name="Li Y."/>
            <person name="Wang S."/>
            <person name="Li R."/>
            <person name="Zhang H."/>
            <person name="Shen G."/>
            <person name="Guo B."/>
            <person name="Wei J."/>
            <person name="Xu J."/>
            <person name="St-Pierre B."/>
            <person name="Chen S."/>
            <person name="Sun C."/>
        </authorList>
    </citation>
    <scope>NUCLEOTIDE SEQUENCE [LARGE SCALE GENOMIC DNA]</scope>
</reference>
<evidence type="ECO:0000313" key="1">
    <source>
        <dbReference type="EMBL" id="KAI5652769.1"/>
    </source>
</evidence>
<name>A0ACB9ZXV5_CATRO</name>
<dbReference type="EMBL" id="CM044707">
    <property type="protein sequence ID" value="KAI5652769.1"/>
    <property type="molecule type" value="Genomic_DNA"/>
</dbReference>
<proteinExistence type="predicted"/>
<protein>
    <submittedName>
        <fullName evidence="1">Uncharacterized protein</fullName>
    </submittedName>
</protein>
<evidence type="ECO:0000313" key="2">
    <source>
        <dbReference type="Proteomes" id="UP001060085"/>
    </source>
</evidence>